<feature type="domain" description="DUF5642" evidence="2">
    <location>
        <begin position="39"/>
        <end position="218"/>
    </location>
</feature>
<accession>A0A100XDM1</accession>
<reference evidence="3 4" key="1">
    <citation type="journal article" date="2016" name="Genome Announc.">
        <title>Draft Genome Sequences of Five Rapidly Growing Mycobacterium Species, M. thermoresistibile, M. fortuitum subsp. acetamidolyticum, M. canariasense, M. brisbanense, and M. novocastrense.</title>
        <authorList>
            <person name="Katahira K."/>
            <person name="Ogura Y."/>
            <person name="Gotoh Y."/>
            <person name="Hayashi T."/>
        </authorList>
    </citation>
    <scope>NUCLEOTIDE SEQUENCE [LARGE SCALE GENOMIC DNA]</scope>
    <source>
        <strain evidence="3 4">JCM6362</strain>
    </source>
</reference>
<dbReference type="STRING" id="1797.RMCT_1562"/>
<evidence type="ECO:0000313" key="3">
    <source>
        <dbReference type="EMBL" id="GAT14592.1"/>
    </source>
</evidence>
<gene>
    <name evidence="3" type="ORF">RMCT_1562</name>
</gene>
<evidence type="ECO:0000256" key="1">
    <source>
        <dbReference type="SAM" id="SignalP"/>
    </source>
</evidence>
<dbReference type="InterPro" id="IPR041313">
    <property type="entry name" value="DUF5642"/>
</dbReference>
<dbReference type="RefSeq" id="WP_003924116.1">
    <property type="nucleotide sequence ID" value="NZ_BCTB01000009.1"/>
</dbReference>
<evidence type="ECO:0000259" key="2">
    <source>
        <dbReference type="Pfam" id="PF18702"/>
    </source>
</evidence>
<dbReference type="OMA" id="GDYYAFT"/>
<protein>
    <recommendedName>
        <fullName evidence="2">DUF5642 domain-containing protein</fullName>
    </recommendedName>
</protein>
<name>A0A100XDM1_MYCTH</name>
<dbReference type="Proteomes" id="UP000069654">
    <property type="component" value="Unassembled WGS sequence"/>
</dbReference>
<dbReference type="AlphaFoldDB" id="A0A100XDM1"/>
<feature type="chain" id="PRO_5039163611" description="DUF5642 domain-containing protein" evidence="1">
    <location>
        <begin position="20"/>
        <end position="219"/>
    </location>
</feature>
<dbReference type="Pfam" id="PF18702">
    <property type="entry name" value="DUF5642"/>
    <property type="match status" value="1"/>
</dbReference>
<evidence type="ECO:0000313" key="4">
    <source>
        <dbReference type="Proteomes" id="UP000069654"/>
    </source>
</evidence>
<dbReference type="EMBL" id="BCTB01000009">
    <property type="protein sequence ID" value="GAT14592.1"/>
    <property type="molecule type" value="Genomic_DNA"/>
</dbReference>
<keyword evidence="1" id="KW-0732">Signal</keyword>
<feature type="signal peptide" evidence="1">
    <location>
        <begin position="1"/>
        <end position="19"/>
    </location>
</feature>
<reference evidence="4" key="2">
    <citation type="submission" date="2016-02" db="EMBL/GenBank/DDBJ databases">
        <title>Draft genome sequence of five rapidly growing Mycobacterium species.</title>
        <authorList>
            <person name="Katahira K."/>
            <person name="Gotou Y."/>
            <person name="Iida K."/>
            <person name="Ogura Y."/>
            <person name="Hayashi T."/>
        </authorList>
    </citation>
    <scope>NUCLEOTIDE SEQUENCE [LARGE SCALE GENOMIC DNA]</scope>
    <source>
        <strain evidence="4">JCM6362</strain>
    </source>
</reference>
<proteinExistence type="predicted"/>
<organism evidence="3 4">
    <name type="scientific">Mycolicibacterium thermoresistibile</name>
    <name type="common">Mycobacterium thermoresistibile</name>
    <dbReference type="NCBI Taxonomy" id="1797"/>
    <lineage>
        <taxon>Bacteria</taxon>
        <taxon>Bacillati</taxon>
        <taxon>Actinomycetota</taxon>
        <taxon>Actinomycetes</taxon>
        <taxon>Mycobacteriales</taxon>
        <taxon>Mycobacteriaceae</taxon>
        <taxon>Mycolicibacterium</taxon>
    </lineage>
</organism>
<dbReference type="PROSITE" id="PS51257">
    <property type="entry name" value="PROKAR_LIPOPROTEIN"/>
    <property type="match status" value="1"/>
</dbReference>
<dbReference type="OrthoDB" id="4641260at2"/>
<comment type="caution">
    <text evidence="3">The sequence shown here is derived from an EMBL/GenBank/DDBJ whole genome shotgun (WGS) entry which is preliminary data.</text>
</comment>
<sequence>MRLLVAGAVTVLAVAACGAATEPPDAPPAGEPSRPVVIDPPRINRARGHLPPDYEGAPLPQPAAPATFWSLGPGWSAEPPQCAALADPAGADATAHGWSASGAGGIVYAMVASAPGPPDPDVLAHCGQWTVTAENTDGTVTSTPAPPVADAVTVAMATTVRTVVEGGTTTITRADTVSAYLDGHVVVVAIVSDPGLPEPPLGDDYAATLLTETVSELRV</sequence>